<accession>X1CW19</accession>
<dbReference type="AlphaFoldDB" id="X1CW19"/>
<protein>
    <recommendedName>
        <fullName evidence="2">Viral coat protein P2 N-terminal domain-containing protein</fullName>
    </recommendedName>
</protein>
<sequence length="265" mass="29800">MKILEREIGSIAFAENQTRTIRLPRNYAYRSLQMLLVCDLTRTTTASTSAFGPKDCAPVQLIKNIMIRANGRDVIKNYDMETLHRLDELRHHVRPHIYAHEWLGGDDAADKTLKVCAQIDFAMWDAIRPIDTLLNSAGLATLELIITWGTGMDTMSDDWQDETGAQVTVNSATLYIASVESVGVPPGTRFMVNKEYMIRSQVTATSNNHQIDIPTGNLYRALVLKTHTDGEQTDLMIPVPQMITIQAGTEVFKQRIGYFLQADNR</sequence>
<reference evidence="1" key="1">
    <citation type="journal article" date="2014" name="Front. Microbiol.">
        <title>High frequency of phylogenetically diverse reductive dehalogenase-homologous genes in deep subseafloor sedimentary metagenomes.</title>
        <authorList>
            <person name="Kawai M."/>
            <person name="Futagami T."/>
            <person name="Toyoda A."/>
            <person name="Takaki Y."/>
            <person name="Nishi S."/>
            <person name="Hori S."/>
            <person name="Arai W."/>
            <person name="Tsubouchi T."/>
            <person name="Morono Y."/>
            <person name="Uchiyama I."/>
            <person name="Ito T."/>
            <person name="Fujiyama A."/>
            <person name="Inagaki F."/>
            <person name="Takami H."/>
        </authorList>
    </citation>
    <scope>NUCLEOTIDE SEQUENCE</scope>
    <source>
        <strain evidence="1">Expedition CK06-06</strain>
    </source>
</reference>
<feature type="non-terminal residue" evidence="1">
    <location>
        <position position="265"/>
    </location>
</feature>
<dbReference type="EMBL" id="BART01020116">
    <property type="protein sequence ID" value="GAH00290.1"/>
    <property type="molecule type" value="Genomic_DNA"/>
</dbReference>
<proteinExistence type="predicted"/>
<comment type="caution">
    <text evidence="1">The sequence shown here is derived from an EMBL/GenBank/DDBJ whole genome shotgun (WGS) entry which is preliminary data.</text>
</comment>
<organism evidence="1">
    <name type="scientific">marine sediment metagenome</name>
    <dbReference type="NCBI Taxonomy" id="412755"/>
    <lineage>
        <taxon>unclassified sequences</taxon>
        <taxon>metagenomes</taxon>
        <taxon>ecological metagenomes</taxon>
    </lineage>
</organism>
<name>X1CW19_9ZZZZ</name>
<evidence type="ECO:0000313" key="1">
    <source>
        <dbReference type="EMBL" id="GAH00290.1"/>
    </source>
</evidence>
<evidence type="ECO:0008006" key="2">
    <source>
        <dbReference type="Google" id="ProtNLM"/>
    </source>
</evidence>
<gene>
    <name evidence="1" type="ORF">S01H4_37446</name>
</gene>